<evidence type="ECO:0000313" key="3">
    <source>
        <dbReference type="Proteomes" id="UP001174936"/>
    </source>
</evidence>
<reference evidence="2" key="1">
    <citation type="submission" date="2023-06" db="EMBL/GenBank/DDBJ databases">
        <title>Genome-scale phylogeny and comparative genomics of the fungal order Sordariales.</title>
        <authorList>
            <consortium name="Lawrence Berkeley National Laboratory"/>
            <person name="Hensen N."/>
            <person name="Bonometti L."/>
            <person name="Westerberg I."/>
            <person name="Brannstrom I.O."/>
            <person name="Guillou S."/>
            <person name="Cros-Aarteil S."/>
            <person name="Calhoun S."/>
            <person name="Haridas S."/>
            <person name="Kuo A."/>
            <person name="Mondo S."/>
            <person name="Pangilinan J."/>
            <person name="Riley R."/>
            <person name="Labutti K."/>
            <person name="Andreopoulos B."/>
            <person name="Lipzen A."/>
            <person name="Chen C."/>
            <person name="Yanf M."/>
            <person name="Daum C."/>
            <person name="Ng V."/>
            <person name="Clum A."/>
            <person name="Steindorff A."/>
            <person name="Ohm R."/>
            <person name="Martin F."/>
            <person name="Silar P."/>
            <person name="Natvig D."/>
            <person name="Lalanne C."/>
            <person name="Gautier V."/>
            <person name="Ament-Velasquez S.L."/>
            <person name="Kruys A."/>
            <person name="Hutchinson M.I."/>
            <person name="Powell A.J."/>
            <person name="Barry K."/>
            <person name="Miller A.N."/>
            <person name="Grigoriev I.V."/>
            <person name="Debuchy R."/>
            <person name="Gladieux P."/>
            <person name="Thoren M.H."/>
            <person name="Johannesson H."/>
        </authorList>
    </citation>
    <scope>NUCLEOTIDE SEQUENCE</scope>
    <source>
        <strain evidence="2">SMH2532-1</strain>
    </source>
</reference>
<keyword evidence="3" id="KW-1185">Reference proteome</keyword>
<proteinExistence type="predicted"/>
<accession>A0AA39YND2</accession>
<comment type="caution">
    <text evidence="2">The sequence shown here is derived from an EMBL/GenBank/DDBJ whole genome shotgun (WGS) entry which is preliminary data.</text>
</comment>
<feature type="region of interest" description="Disordered" evidence="1">
    <location>
        <begin position="83"/>
        <end position="103"/>
    </location>
</feature>
<dbReference type="EMBL" id="JAULSV010000001">
    <property type="protein sequence ID" value="KAK0655644.1"/>
    <property type="molecule type" value="Genomic_DNA"/>
</dbReference>
<sequence>MKMWSQDPRPAAALIWEAGTKYRWAHILDKRSSNKSCGILRSVRRQGCFAATSLWTRLLFANPEFSCCSRTLATGFLFAPQTSTGAGRRISQPVGGAHAPRDA</sequence>
<protein>
    <submittedName>
        <fullName evidence="2">Uncharacterized protein</fullName>
    </submittedName>
</protein>
<organism evidence="2 3">
    <name type="scientific">Cercophora newfieldiana</name>
    <dbReference type="NCBI Taxonomy" id="92897"/>
    <lineage>
        <taxon>Eukaryota</taxon>
        <taxon>Fungi</taxon>
        <taxon>Dikarya</taxon>
        <taxon>Ascomycota</taxon>
        <taxon>Pezizomycotina</taxon>
        <taxon>Sordariomycetes</taxon>
        <taxon>Sordariomycetidae</taxon>
        <taxon>Sordariales</taxon>
        <taxon>Lasiosphaeriaceae</taxon>
        <taxon>Cercophora</taxon>
    </lineage>
</organism>
<dbReference type="AlphaFoldDB" id="A0AA39YND2"/>
<name>A0AA39YND2_9PEZI</name>
<evidence type="ECO:0000313" key="2">
    <source>
        <dbReference type="EMBL" id="KAK0655644.1"/>
    </source>
</evidence>
<gene>
    <name evidence="2" type="ORF">B0T16DRAFT_15529</name>
</gene>
<dbReference type="Proteomes" id="UP001174936">
    <property type="component" value="Unassembled WGS sequence"/>
</dbReference>
<evidence type="ECO:0000256" key="1">
    <source>
        <dbReference type="SAM" id="MobiDB-lite"/>
    </source>
</evidence>